<dbReference type="SUPFAM" id="SSF56436">
    <property type="entry name" value="C-type lectin-like"/>
    <property type="match status" value="1"/>
</dbReference>
<name>D5ZNX0_STRV1</name>
<dbReference type="InterPro" id="IPR042095">
    <property type="entry name" value="SUMF_sf"/>
</dbReference>
<accession>D5ZNX0</accession>
<dbReference type="GO" id="GO:0120147">
    <property type="term" value="F:formylglycine-generating oxidase activity"/>
    <property type="evidence" value="ECO:0007669"/>
    <property type="project" value="TreeGrafter"/>
</dbReference>
<dbReference type="InterPro" id="IPR051043">
    <property type="entry name" value="Sulfatase_Mod_Factor_Kinase"/>
</dbReference>
<sequence>MSCCTPSAEGRTSCCTPSAGDDHVIGTIALGPPGPFRPAAADRTTRGQVSLPGGAFAMSDAFGEGYVADGEGPAHDVRLDPFLVDATTVTNAAFAAFVKDTGYMTDAERLGMSAVFHTSWAAAHIRVR</sequence>
<evidence type="ECO:0000313" key="2">
    <source>
        <dbReference type="EMBL" id="EFE72251.2"/>
    </source>
</evidence>
<reference evidence="3" key="1">
    <citation type="submission" date="2008-12" db="EMBL/GenBank/DDBJ databases">
        <title>Annotation of Streptomyces ghanaensis ATCC 14672.</title>
        <authorList>
            <consortium name="The Broad Institute Genome Sequencing Platform"/>
            <consortium name="Broad Institute Microbial Sequencing Center"/>
            <person name="Fischbach M."/>
            <person name="Ward D."/>
            <person name="Young S."/>
            <person name="Kodira C.D."/>
            <person name="Zeng Q."/>
            <person name="Koehrsen M."/>
            <person name="Godfrey P."/>
            <person name="Alvarado L."/>
            <person name="Berlin A.M."/>
            <person name="Borenstein D."/>
            <person name="Chen Z."/>
            <person name="Engels R."/>
            <person name="Freedman E."/>
            <person name="Gellesch M."/>
            <person name="Goldberg J."/>
            <person name="Griggs A."/>
            <person name="Gujja S."/>
            <person name="Heiman D.I."/>
            <person name="Hepburn T.A."/>
            <person name="Howarth C."/>
            <person name="Jen D."/>
            <person name="Larson L."/>
            <person name="Lewis B."/>
            <person name="Mehta T."/>
            <person name="Park D."/>
            <person name="Pearson M."/>
            <person name="Roberts A."/>
            <person name="Saif S."/>
            <person name="Shea T.D."/>
            <person name="Shenoy N."/>
            <person name="Sisk P."/>
            <person name="Stolte C."/>
            <person name="Sykes S.N."/>
            <person name="Walk T."/>
            <person name="White J."/>
            <person name="Yandava C."/>
            <person name="Straight P."/>
            <person name="Clardy J."/>
            <person name="Hung D."/>
            <person name="Kolter R."/>
            <person name="Mekalanos J."/>
            <person name="Walker S."/>
            <person name="Walsh C.T."/>
            <person name="Wieland B.L.C."/>
            <person name="Ilzarbe M."/>
            <person name="Galagan J."/>
            <person name="Nusbaum C."/>
            <person name="Birren B."/>
        </authorList>
    </citation>
    <scope>NUCLEOTIDE SEQUENCE [LARGE SCALE GENOMIC DNA]</scope>
    <source>
        <strain evidence="3">ATCC 14672 / DSM 40746 / JCM 4963 / KCTC 9882 / NRRL B-12104 / FH 1290</strain>
    </source>
</reference>
<dbReference type="InterPro" id="IPR016187">
    <property type="entry name" value="CTDL_fold"/>
</dbReference>
<dbReference type="InterPro" id="IPR005532">
    <property type="entry name" value="SUMF_dom"/>
</dbReference>
<dbReference type="RefSeq" id="WP_004993707.1">
    <property type="nucleotide sequence ID" value="NZ_DS999641.1"/>
</dbReference>
<protein>
    <recommendedName>
        <fullName evidence="1">Sulfatase-modifying factor enzyme-like domain-containing protein</fullName>
    </recommendedName>
</protein>
<dbReference type="Gene3D" id="3.90.1580.10">
    <property type="entry name" value="paralog of FGE (formylglycine-generating enzyme)"/>
    <property type="match status" value="1"/>
</dbReference>
<dbReference type="PANTHER" id="PTHR23150">
    <property type="entry name" value="SULFATASE MODIFYING FACTOR 1, 2"/>
    <property type="match status" value="1"/>
</dbReference>
<evidence type="ECO:0000313" key="3">
    <source>
        <dbReference type="Proteomes" id="UP000003824"/>
    </source>
</evidence>
<dbReference type="AlphaFoldDB" id="D5ZNX0"/>
<dbReference type="EMBL" id="DS999641">
    <property type="protein sequence ID" value="EFE72251.2"/>
    <property type="molecule type" value="Genomic_DNA"/>
</dbReference>
<proteinExistence type="predicted"/>
<dbReference type="PANTHER" id="PTHR23150:SF19">
    <property type="entry name" value="FORMYLGLYCINE-GENERATING ENZYME"/>
    <property type="match status" value="1"/>
</dbReference>
<dbReference type="eggNOG" id="COG1262">
    <property type="taxonomic scope" value="Bacteria"/>
</dbReference>
<dbReference type="Pfam" id="PF03781">
    <property type="entry name" value="FGE-sulfatase"/>
    <property type="match status" value="1"/>
</dbReference>
<organism evidence="2 3">
    <name type="scientific">Streptomyces viridosporus (strain ATCC 14672 / DSM 40746 / JCM 4963 / KCTC 9882 / NRRL B-12104 / FH 1290)</name>
    <name type="common">Streptomyces ghanaensis</name>
    <dbReference type="NCBI Taxonomy" id="566461"/>
    <lineage>
        <taxon>Bacteria</taxon>
        <taxon>Bacillati</taxon>
        <taxon>Actinomycetota</taxon>
        <taxon>Actinomycetes</taxon>
        <taxon>Kitasatosporales</taxon>
        <taxon>Streptomycetaceae</taxon>
        <taxon>Streptomyces</taxon>
    </lineage>
</organism>
<feature type="domain" description="Sulfatase-modifying factor enzyme-like" evidence="1">
    <location>
        <begin position="46"/>
        <end position="120"/>
    </location>
</feature>
<dbReference type="Proteomes" id="UP000003824">
    <property type="component" value="Unassembled WGS sequence"/>
</dbReference>
<evidence type="ECO:0000259" key="1">
    <source>
        <dbReference type="Pfam" id="PF03781"/>
    </source>
</evidence>
<gene>
    <name evidence="2" type="ORF">SSFG_07486</name>
</gene>